<protein>
    <recommendedName>
        <fullName evidence="1">MULE transposase domain-containing protein</fullName>
    </recommendedName>
</protein>
<dbReference type="AlphaFoldDB" id="A0A8S2FWR9"/>
<sequence>KIHVNKDSSILFKCTTNKCSASITVDTSNNMIRESGKHDHEVRMEEEIRNVIRGMKRKLQEDPSRPIPQVYEEERAIFGRAGGAVGKLPRLEGVKSTLYRTRLDQLPPLPKSADNLQIPPAMSKTLNDQQFLIYCSNQIVSYCSPFGISMLSQTFHWNADGTFQTCPQLFSQSYTIHAFDSYSMKPGLFSALPSKEESTYGEMLTGLKKAATSLGILLQPQTILIDFELAAYNAFSEAFPNAIVKGCYFHFTQNIWKRIQKLHLVKECKDQTVRREIANIMSLPLLPAHEIDTVMELVIDVLSNISVKFLKLTDYVVTNYVEKERFDISFWNLYDIIGRRPRTNNHLEGWHRYQNSKMATHPNIWSWVENIKKEEESARFDHEQEIYQQLPSKRIAKSSLINEQRLIDAKQMYESTKNLEEYRKIVRAKAYNSLYEHETAATKKDKEDGA</sequence>
<dbReference type="InterPro" id="IPR018289">
    <property type="entry name" value="MULE_transposase_dom"/>
</dbReference>
<reference evidence="2" key="1">
    <citation type="submission" date="2021-02" db="EMBL/GenBank/DDBJ databases">
        <authorList>
            <person name="Nowell W R."/>
        </authorList>
    </citation>
    <scope>NUCLEOTIDE SEQUENCE</scope>
</reference>
<feature type="non-terminal residue" evidence="2">
    <location>
        <position position="450"/>
    </location>
</feature>
<dbReference type="Pfam" id="PF10551">
    <property type="entry name" value="MULE"/>
    <property type="match status" value="1"/>
</dbReference>
<dbReference type="EMBL" id="CAJOBA010067792">
    <property type="protein sequence ID" value="CAF4373516.1"/>
    <property type="molecule type" value="Genomic_DNA"/>
</dbReference>
<accession>A0A8S2FWR9</accession>
<evidence type="ECO:0000313" key="4">
    <source>
        <dbReference type="Proteomes" id="UP000677228"/>
    </source>
</evidence>
<name>A0A8S2FWR9_9BILA</name>
<gene>
    <name evidence="2" type="ORF">OVA965_LOCUS40688</name>
    <name evidence="3" type="ORF">TMI583_LOCUS42171</name>
</gene>
<comment type="caution">
    <text evidence="2">The sequence shown here is derived from an EMBL/GenBank/DDBJ whole genome shotgun (WGS) entry which is preliminary data.</text>
</comment>
<evidence type="ECO:0000259" key="1">
    <source>
        <dbReference type="Pfam" id="PF10551"/>
    </source>
</evidence>
<dbReference type="Proteomes" id="UP000677228">
    <property type="component" value="Unassembled WGS sequence"/>
</dbReference>
<proteinExistence type="predicted"/>
<dbReference type="EMBL" id="CAJNOK010044850">
    <property type="protein sequence ID" value="CAF1576395.1"/>
    <property type="molecule type" value="Genomic_DNA"/>
</dbReference>
<evidence type="ECO:0000313" key="3">
    <source>
        <dbReference type="EMBL" id="CAF4373516.1"/>
    </source>
</evidence>
<evidence type="ECO:0000313" key="2">
    <source>
        <dbReference type="EMBL" id="CAF1576395.1"/>
    </source>
</evidence>
<feature type="domain" description="MULE transposase" evidence="1">
    <location>
        <begin position="157"/>
        <end position="254"/>
    </location>
</feature>
<organism evidence="2 4">
    <name type="scientific">Didymodactylos carnosus</name>
    <dbReference type="NCBI Taxonomy" id="1234261"/>
    <lineage>
        <taxon>Eukaryota</taxon>
        <taxon>Metazoa</taxon>
        <taxon>Spiralia</taxon>
        <taxon>Gnathifera</taxon>
        <taxon>Rotifera</taxon>
        <taxon>Eurotatoria</taxon>
        <taxon>Bdelloidea</taxon>
        <taxon>Philodinida</taxon>
        <taxon>Philodinidae</taxon>
        <taxon>Didymodactylos</taxon>
    </lineage>
</organism>
<dbReference type="Proteomes" id="UP000682733">
    <property type="component" value="Unassembled WGS sequence"/>
</dbReference>